<sequence length="189" mass="21604">MSMALDAIIEMNRKTSSRAKKQQRVPNKNKKFSNSLAQDKSAKLRPFYGLKLFRGFFAKRRSHFQGNQFPVAAEVARKAAVAPLHNRASNSSRIANWNKARVSVPLGQRRAANRPFTAKPLPLPEQQQPQQMQRQEVNAVPKQRPQTLDSLFANMKEQRMRVQSRQNNSVPRIGGGQRRPPWGRGRFGY</sequence>
<accession>A0AAD7PDZ4</accession>
<organism evidence="2 3">
    <name type="scientific">Quillaja saponaria</name>
    <name type="common">Soap bark tree</name>
    <dbReference type="NCBI Taxonomy" id="32244"/>
    <lineage>
        <taxon>Eukaryota</taxon>
        <taxon>Viridiplantae</taxon>
        <taxon>Streptophyta</taxon>
        <taxon>Embryophyta</taxon>
        <taxon>Tracheophyta</taxon>
        <taxon>Spermatophyta</taxon>
        <taxon>Magnoliopsida</taxon>
        <taxon>eudicotyledons</taxon>
        <taxon>Gunneridae</taxon>
        <taxon>Pentapetalae</taxon>
        <taxon>rosids</taxon>
        <taxon>fabids</taxon>
        <taxon>Fabales</taxon>
        <taxon>Quillajaceae</taxon>
        <taxon>Quillaja</taxon>
    </lineage>
</organism>
<keyword evidence="3" id="KW-1185">Reference proteome</keyword>
<name>A0AAD7PDZ4_QUISA</name>
<feature type="region of interest" description="Disordered" evidence="1">
    <location>
        <begin position="11"/>
        <end position="35"/>
    </location>
</feature>
<protein>
    <submittedName>
        <fullName evidence="2">Ribosome maturation factor</fullName>
    </submittedName>
</protein>
<dbReference type="KEGG" id="qsa:O6P43_024047"/>
<feature type="compositionally biased region" description="Basic residues" evidence="1">
    <location>
        <begin position="15"/>
        <end position="31"/>
    </location>
</feature>
<evidence type="ECO:0000313" key="3">
    <source>
        <dbReference type="Proteomes" id="UP001163823"/>
    </source>
</evidence>
<feature type="region of interest" description="Disordered" evidence="1">
    <location>
        <begin position="163"/>
        <end position="189"/>
    </location>
</feature>
<comment type="caution">
    <text evidence="2">The sequence shown here is derived from an EMBL/GenBank/DDBJ whole genome shotgun (WGS) entry which is preliminary data.</text>
</comment>
<proteinExistence type="predicted"/>
<reference evidence="2" key="1">
    <citation type="journal article" date="2023" name="Science">
        <title>Elucidation of the pathway for biosynthesis of saponin adjuvants from the soapbark tree.</title>
        <authorList>
            <person name="Reed J."/>
            <person name="Orme A."/>
            <person name="El-Demerdash A."/>
            <person name="Owen C."/>
            <person name="Martin L.B.B."/>
            <person name="Misra R.C."/>
            <person name="Kikuchi S."/>
            <person name="Rejzek M."/>
            <person name="Martin A.C."/>
            <person name="Harkess A."/>
            <person name="Leebens-Mack J."/>
            <person name="Louveau T."/>
            <person name="Stephenson M.J."/>
            <person name="Osbourn A."/>
        </authorList>
    </citation>
    <scope>NUCLEOTIDE SEQUENCE</scope>
    <source>
        <strain evidence="2">S10</strain>
    </source>
</reference>
<dbReference type="PANTHER" id="PTHR36048">
    <property type="entry name" value="RIBOSOME MATURATION FACTOR"/>
    <property type="match status" value="1"/>
</dbReference>
<feature type="compositionally biased region" description="Low complexity" evidence="1">
    <location>
        <begin position="178"/>
        <end position="189"/>
    </location>
</feature>
<dbReference type="PANTHER" id="PTHR36048:SF1">
    <property type="entry name" value="RIBOSOME MATURATION FACTOR"/>
    <property type="match status" value="1"/>
</dbReference>
<dbReference type="AlphaFoldDB" id="A0AAD7PDZ4"/>
<evidence type="ECO:0000313" key="2">
    <source>
        <dbReference type="EMBL" id="KAJ7952151.1"/>
    </source>
</evidence>
<dbReference type="EMBL" id="JARAOO010000010">
    <property type="protein sequence ID" value="KAJ7952151.1"/>
    <property type="molecule type" value="Genomic_DNA"/>
</dbReference>
<evidence type="ECO:0000256" key="1">
    <source>
        <dbReference type="SAM" id="MobiDB-lite"/>
    </source>
</evidence>
<gene>
    <name evidence="2" type="ORF">O6P43_024047</name>
</gene>
<dbReference type="Proteomes" id="UP001163823">
    <property type="component" value="Chromosome 10"/>
</dbReference>